<gene>
    <name evidence="9" type="ORF">SAMN05192581_102711</name>
</gene>
<proteinExistence type="inferred from homology"/>
<dbReference type="EMBL" id="FMYE01000027">
    <property type="protein sequence ID" value="SDB77750.1"/>
    <property type="molecule type" value="Genomic_DNA"/>
</dbReference>
<evidence type="ECO:0000256" key="2">
    <source>
        <dbReference type="ARBA" id="ARBA00006275"/>
    </source>
</evidence>
<evidence type="ECO:0000256" key="4">
    <source>
        <dbReference type="ARBA" id="ARBA00023136"/>
    </source>
</evidence>
<dbReference type="Proteomes" id="UP000183670">
    <property type="component" value="Unassembled WGS sequence"/>
</dbReference>
<evidence type="ECO:0000313" key="10">
    <source>
        <dbReference type="Proteomes" id="UP000183670"/>
    </source>
</evidence>
<keyword evidence="5" id="KW-0998">Cell outer membrane</keyword>
<feature type="signal peptide" evidence="6">
    <location>
        <begin position="1"/>
        <end position="22"/>
    </location>
</feature>
<feature type="domain" description="RagB/SusD" evidence="7">
    <location>
        <begin position="317"/>
        <end position="492"/>
    </location>
</feature>
<comment type="subcellular location">
    <subcellularLocation>
        <location evidence="1">Cell outer membrane</location>
    </subcellularLocation>
</comment>
<dbReference type="Pfam" id="PF07980">
    <property type="entry name" value="SusD_RagB"/>
    <property type="match status" value="1"/>
</dbReference>
<evidence type="ECO:0000256" key="6">
    <source>
        <dbReference type="SAM" id="SignalP"/>
    </source>
</evidence>
<keyword evidence="4" id="KW-0472">Membrane</keyword>
<evidence type="ECO:0000256" key="5">
    <source>
        <dbReference type="ARBA" id="ARBA00023237"/>
    </source>
</evidence>
<evidence type="ECO:0000256" key="1">
    <source>
        <dbReference type="ARBA" id="ARBA00004442"/>
    </source>
</evidence>
<comment type="similarity">
    <text evidence="2">Belongs to the SusD family.</text>
</comment>
<sequence>MKKLLIYIAAFAMILAMNTSCEDMGSLEEHPKKVDATTFMANAKEVESVINSIYFQLRRDPGFSRYLIVLEEGLADYCIGRGNYATAYDTGLTSGGVGFSKDSWAVLYRAIRFANNILDGIGNTPLSQQEYNNLTGETRFLRAFAYSWLARNWGAVPFFDEQNMNDFNKPRTPEADIWKFVIDEADYAASNLPEVAKSAGRPSRYAALALKTEACLYAGRYEEAAEAAGLIISSKRYSLVEVGKADDFLDLYGHTANATSEEIFYIKFNRDSGSTIAYMYLCKPNPFVNMGAVGIYTDYQKNKFIQNWDQNDLRYQFGLYKQTQNGTLNALTKTGMVCSKFRDSEWTGSSTTSNDNPVYRYADILLYYAEAVCRWKGAPTDDAMEKLNMVRRRAYGQKPTQASSSDYKLADYASKDAFLALVLQERGYETIFEGKRYNDLKRCGKLAEAALAAGRISALSEVGDAAYWWPIPTDEFNYNMALDQTKDQNPGY</sequence>
<dbReference type="AlphaFoldDB" id="A0A1G6G6Z7"/>
<dbReference type="GO" id="GO:0009279">
    <property type="term" value="C:cell outer membrane"/>
    <property type="evidence" value="ECO:0007669"/>
    <property type="project" value="UniProtKB-SubCell"/>
</dbReference>
<dbReference type="InterPro" id="IPR011990">
    <property type="entry name" value="TPR-like_helical_dom_sf"/>
</dbReference>
<dbReference type="RefSeq" id="WP_074558656.1">
    <property type="nucleotide sequence ID" value="NZ_FMYE01000027.1"/>
</dbReference>
<dbReference type="Pfam" id="PF14322">
    <property type="entry name" value="SusD-like_3"/>
    <property type="match status" value="1"/>
</dbReference>
<name>A0A1G6G6Z7_BACOV</name>
<dbReference type="SUPFAM" id="SSF48452">
    <property type="entry name" value="TPR-like"/>
    <property type="match status" value="1"/>
</dbReference>
<dbReference type="InterPro" id="IPR012944">
    <property type="entry name" value="SusD_RagB_dom"/>
</dbReference>
<evidence type="ECO:0000259" key="7">
    <source>
        <dbReference type="Pfam" id="PF07980"/>
    </source>
</evidence>
<dbReference type="Gene3D" id="1.25.40.390">
    <property type="match status" value="1"/>
</dbReference>
<feature type="chain" id="PRO_5010179407" evidence="6">
    <location>
        <begin position="23"/>
        <end position="492"/>
    </location>
</feature>
<protein>
    <submittedName>
        <fullName evidence="9">Starch-binding associating with outer membrane</fullName>
    </submittedName>
</protein>
<reference evidence="9 10" key="1">
    <citation type="submission" date="2016-10" db="EMBL/GenBank/DDBJ databases">
        <authorList>
            <person name="de Groot N.N."/>
        </authorList>
    </citation>
    <scope>NUCLEOTIDE SEQUENCE [LARGE SCALE GENOMIC DNA]</scope>
    <source>
        <strain evidence="9 10">NLAE-zl-C500</strain>
    </source>
</reference>
<accession>A0A1G6G6Z7</accession>
<dbReference type="CDD" id="cd08977">
    <property type="entry name" value="SusD"/>
    <property type="match status" value="1"/>
</dbReference>
<feature type="domain" description="SusD-like N-terminal" evidence="8">
    <location>
        <begin position="102"/>
        <end position="210"/>
    </location>
</feature>
<evidence type="ECO:0000313" key="9">
    <source>
        <dbReference type="EMBL" id="SDB77750.1"/>
    </source>
</evidence>
<evidence type="ECO:0000256" key="3">
    <source>
        <dbReference type="ARBA" id="ARBA00022729"/>
    </source>
</evidence>
<dbReference type="InterPro" id="IPR033985">
    <property type="entry name" value="SusD-like_N"/>
</dbReference>
<organism evidence="9 10">
    <name type="scientific">Bacteroides ovatus</name>
    <dbReference type="NCBI Taxonomy" id="28116"/>
    <lineage>
        <taxon>Bacteria</taxon>
        <taxon>Pseudomonadati</taxon>
        <taxon>Bacteroidota</taxon>
        <taxon>Bacteroidia</taxon>
        <taxon>Bacteroidales</taxon>
        <taxon>Bacteroidaceae</taxon>
        <taxon>Bacteroides</taxon>
    </lineage>
</organism>
<keyword evidence="3 6" id="KW-0732">Signal</keyword>
<evidence type="ECO:0000259" key="8">
    <source>
        <dbReference type="Pfam" id="PF14322"/>
    </source>
</evidence>